<accession>A0A5A7PTT7</accession>
<proteinExistence type="predicted"/>
<feature type="non-terminal residue" evidence="2">
    <location>
        <position position="1"/>
    </location>
</feature>
<organism evidence="2 3">
    <name type="scientific">Striga asiatica</name>
    <name type="common">Asiatic witchweed</name>
    <name type="synonym">Buchnera asiatica</name>
    <dbReference type="NCBI Taxonomy" id="4170"/>
    <lineage>
        <taxon>Eukaryota</taxon>
        <taxon>Viridiplantae</taxon>
        <taxon>Streptophyta</taxon>
        <taxon>Embryophyta</taxon>
        <taxon>Tracheophyta</taxon>
        <taxon>Spermatophyta</taxon>
        <taxon>Magnoliopsida</taxon>
        <taxon>eudicotyledons</taxon>
        <taxon>Gunneridae</taxon>
        <taxon>Pentapetalae</taxon>
        <taxon>asterids</taxon>
        <taxon>lamiids</taxon>
        <taxon>Lamiales</taxon>
        <taxon>Orobanchaceae</taxon>
        <taxon>Buchnereae</taxon>
        <taxon>Striga</taxon>
    </lineage>
</organism>
<reference evidence="2" key="1">
    <citation type="journal article" date="2019" name="Curr. Biol.">
        <title>Genome Sequence of Striga asiatica Provides Insight into the Evolution of Plant Parasitism.</title>
        <authorList>
            <person name="Yoshida S."/>
            <person name="Kim S."/>
            <person name="Wafula E.K."/>
            <person name="Tanskanen J."/>
            <person name="Kim Y."/>
            <person name="Honaas L."/>
            <person name="Yang Z."/>
            <person name="Spallek T."/>
            <person name="Conn C.E."/>
            <person name="Ichihashi Y."/>
            <person name="Cheong K."/>
            <person name="Cui S."/>
            <person name="Der J.P."/>
            <person name="Gundlach H."/>
            <person name="Jiao Y."/>
            <person name="Hori C."/>
            <person name="Ishida J.K."/>
            <person name="Kasahara H."/>
            <person name="Kiba T."/>
            <person name="Kim M."/>
            <person name="Koo N."/>
            <person name="Laohavisit A."/>
            <person name="Lee Y."/>
            <person name="Lumba S."/>
            <person name="Mccourt P."/>
            <person name="Mortimer J.C."/>
            <person name="Mutuku J.M."/>
            <person name="Nomura T."/>
            <person name="Sasaki-sekimoto Y."/>
            <person name="Seto Y."/>
            <person name="Wang Y."/>
            <person name="Wakatake T."/>
            <person name="Sakakibara H."/>
            <person name="Demura T."/>
            <person name="Yamaguchi S."/>
            <person name="Yoneyama K."/>
            <person name="Manabe R."/>
            <person name="Nelson D.C."/>
            <person name="Schulman A.H."/>
            <person name="Timko M.P."/>
            <person name="Depamphilis C.W."/>
            <person name="Choi D."/>
            <person name="Shirasu K."/>
        </authorList>
    </citation>
    <scope>NUCLEOTIDE SEQUENCE [LARGE SCALE GENOMIC DNA]</scope>
    <source>
        <strain evidence="2">UVA1</strain>
    </source>
</reference>
<evidence type="ECO:0000256" key="1">
    <source>
        <dbReference type="SAM" id="Phobius"/>
    </source>
</evidence>
<comment type="caution">
    <text evidence="2">The sequence shown here is derived from an EMBL/GenBank/DDBJ whole genome shotgun (WGS) entry which is preliminary data.</text>
</comment>
<dbReference type="Proteomes" id="UP000325081">
    <property type="component" value="Unassembled WGS sequence"/>
</dbReference>
<sequence length="110" mass="12494">PQQKEKGEKKEKSLSFHPQIFFFSLSIFPSFLLLPDFLSLIRHSPSSSFSNPKLPPNIRIGQPSSTILLKFINNTQEFQISKSISFLPHSIVSLKSGRWSSLKTTRTNFG</sequence>
<evidence type="ECO:0000313" key="2">
    <source>
        <dbReference type="EMBL" id="GER36088.1"/>
    </source>
</evidence>
<gene>
    <name evidence="2" type="ORF">STAS_12401</name>
</gene>
<protein>
    <submittedName>
        <fullName evidence="2">Pyruvate dehydrogenase E1 component beta subunit</fullName>
    </submittedName>
</protein>
<keyword evidence="1" id="KW-0472">Membrane</keyword>
<name>A0A5A7PTT7_STRAF</name>
<keyword evidence="1" id="KW-0812">Transmembrane</keyword>
<dbReference type="EMBL" id="BKCP01005072">
    <property type="protein sequence ID" value="GER36088.1"/>
    <property type="molecule type" value="Genomic_DNA"/>
</dbReference>
<keyword evidence="2" id="KW-0670">Pyruvate</keyword>
<keyword evidence="3" id="KW-1185">Reference proteome</keyword>
<keyword evidence="1" id="KW-1133">Transmembrane helix</keyword>
<feature type="transmembrane region" description="Helical" evidence="1">
    <location>
        <begin position="20"/>
        <end position="41"/>
    </location>
</feature>
<dbReference type="AlphaFoldDB" id="A0A5A7PTT7"/>
<evidence type="ECO:0000313" key="3">
    <source>
        <dbReference type="Proteomes" id="UP000325081"/>
    </source>
</evidence>